<dbReference type="GO" id="GO:0006904">
    <property type="term" value="P:vesicle docking involved in exocytosis"/>
    <property type="evidence" value="ECO:0007669"/>
    <property type="project" value="TreeGrafter"/>
</dbReference>
<dbReference type="EMBL" id="NCSJ02000379">
    <property type="protein sequence ID" value="RFU24973.1"/>
    <property type="molecule type" value="Genomic_DNA"/>
</dbReference>
<evidence type="ECO:0000256" key="4">
    <source>
        <dbReference type="SAM" id="MobiDB-lite"/>
    </source>
</evidence>
<evidence type="ECO:0000256" key="3">
    <source>
        <dbReference type="ARBA" id="ARBA00022833"/>
    </source>
</evidence>
<dbReference type="GO" id="GO:0048284">
    <property type="term" value="P:organelle fusion"/>
    <property type="evidence" value="ECO:0007669"/>
    <property type="project" value="TreeGrafter"/>
</dbReference>
<feature type="non-terminal residue" evidence="6">
    <location>
        <position position="1"/>
    </location>
</feature>
<feature type="domain" description="Pep3/Vps18 RING C-terminal" evidence="5">
    <location>
        <begin position="309"/>
        <end position="399"/>
    </location>
</feature>
<dbReference type="STRING" id="5539.A0A3E2GW36"/>
<dbReference type="Pfam" id="PF26148">
    <property type="entry name" value="VPS18_RING_C"/>
    <property type="match status" value="1"/>
</dbReference>
<keyword evidence="2" id="KW-0863">Zinc-finger</keyword>
<feature type="non-terminal residue" evidence="6">
    <location>
        <position position="571"/>
    </location>
</feature>
<organism evidence="6 7">
    <name type="scientific">Scytalidium lignicola</name>
    <name type="common">Hyphomycete</name>
    <dbReference type="NCBI Taxonomy" id="5539"/>
    <lineage>
        <taxon>Eukaryota</taxon>
        <taxon>Fungi</taxon>
        <taxon>Dikarya</taxon>
        <taxon>Ascomycota</taxon>
        <taxon>Pezizomycotina</taxon>
        <taxon>Leotiomycetes</taxon>
        <taxon>Leotiomycetes incertae sedis</taxon>
        <taxon>Scytalidium</taxon>
    </lineage>
</organism>
<sequence length="571" mass="64640">MLQTEHFDVALRYARGSAQKNVVAIASGDYMFSKGLYLEAVEVYGKSSKPFEQVALTFVDNDQQDALRKYLLTKITTFKKSYIIFVLITYVANELIDFLIRRPDLKPRNLIPALLNYDRDFHGPLLQNQAVRYLLNVIYQQKSTDAAVHNTLIVIYALHSSKDESDLLIYLETQGDEPSFDFDFALSIELALVHSEIELASMIADSPVSNPALRKKLWLLVAKKKISQSSSTKGTIELLKRCDLLSIEDLIPFFPDFVVIDDFKEEVCTVLENRSWNIDVLNREMDKSSQMIANIMTDIAALDHRYAIVVPGERCYICNLPLLSRQFFVFLCQHAFHSDCLEEKVVEQGVLGNGKRIKELQLSVSKGLGRRAKRDVVIVDLDGLVASACILCSDFAVKQIDEPIMDWRAQAGIDASSKMTAAADEEAAVMLAIDKEEMEEKLKNLPTEAKKLAAKEMTAETEQGRAISETFTKNMKPVVERWERLIIAAGSELEPDVSEEELARFAQRASNPEDVRAYLEKWGAEEVNLEEGLGEEEEEEEDDDDDIEVVISEDEEEEDEDEDEEMADFIV</sequence>
<dbReference type="PANTHER" id="PTHR23323">
    <property type="entry name" value="VACUOLAR PROTEIN SORTING-ASSOCIATED PROTEIN"/>
    <property type="match status" value="1"/>
</dbReference>
<evidence type="ECO:0000313" key="6">
    <source>
        <dbReference type="EMBL" id="RFU24973.1"/>
    </source>
</evidence>
<dbReference type="PANTHER" id="PTHR23323:SF26">
    <property type="entry name" value="VACUOLAR PROTEIN SORTING-ASSOCIATED PROTEIN 18 HOMOLOG"/>
    <property type="match status" value="1"/>
</dbReference>
<dbReference type="OrthoDB" id="1845386at2759"/>
<dbReference type="GO" id="GO:0008270">
    <property type="term" value="F:zinc ion binding"/>
    <property type="evidence" value="ECO:0007669"/>
    <property type="project" value="UniProtKB-KW"/>
</dbReference>
<protein>
    <recommendedName>
        <fullName evidence="5">Pep3/Vps18 RING C-terminal domain-containing protein</fullName>
    </recommendedName>
</protein>
<evidence type="ECO:0000259" key="5">
    <source>
        <dbReference type="Pfam" id="PF26148"/>
    </source>
</evidence>
<dbReference type="SUPFAM" id="SSF57850">
    <property type="entry name" value="RING/U-box"/>
    <property type="match status" value="1"/>
</dbReference>
<dbReference type="InterPro" id="IPR058919">
    <property type="entry name" value="Pep3/Vps18_RING_C"/>
</dbReference>
<dbReference type="GO" id="GO:0007032">
    <property type="term" value="P:endosome organization"/>
    <property type="evidence" value="ECO:0007669"/>
    <property type="project" value="TreeGrafter"/>
</dbReference>
<dbReference type="AlphaFoldDB" id="A0A3E2GW36"/>
<dbReference type="GO" id="GO:0030674">
    <property type="term" value="F:protein-macromolecule adaptor activity"/>
    <property type="evidence" value="ECO:0007669"/>
    <property type="project" value="TreeGrafter"/>
</dbReference>
<accession>A0A3E2GW36</accession>
<evidence type="ECO:0000313" key="7">
    <source>
        <dbReference type="Proteomes" id="UP000258309"/>
    </source>
</evidence>
<dbReference type="CDD" id="cd16462">
    <property type="entry name" value="RING-H2_Pep3p-like"/>
    <property type="match status" value="1"/>
</dbReference>
<name>A0A3E2GW36_SCYLI</name>
<dbReference type="GO" id="GO:0005768">
    <property type="term" value="C:endosome"/>
    <property type="evidence" value="ECO:0007669"/>
    <property type="project" value="TreeGrafter"/>
</dbReference>
<keyword evidence="3" id="KW-0862">Zinc</keyword>
<dbReference type="Proteomes" id="UP000258309">
    <property type="component" value="Unassembled WGS sequence"/>
</dbReference>
<keyword evidence="1" id="KW-0479">Metal-binding</keyword>
<dbReference type="GO" id="GO:0007033">
    <property type="term" value="P:vacuole organization"/>
    <property type="evidence" value="ECO:0007669"/>
    <property type="project" value="TreeGrafter"/>
</dbReference>
<feature type="region of interest" description="Disordered" evidence="4">
    <location>
        <begin position="527"/>
        <end position="571"/>
    </location>
</feature>
<evidence type="ECO:0000256" key="1">
    <source>
        <dbReference type="ARBA" id="ARBA00022723"/>
    </source>
</evidence>
<comment type="caution">
    <text evidence="6">The sequence shown here is derived from an EMBL/GenBank/DDBJ whole genome shotgun (WGS) entry which is preliminary data.</text>
</comment>
<reference evidence="6 7" key="1">
    <citation type="submission" date="2018-05" db="EMBL/GenBank/DDBJ databases">
        <title>Draft genome sequence of Scytalidium lignicola DSM 105466, a ubiquitous saprotrophic fungus.</title>
        <authorList>
            <person name="Buettner E."/>
            <person name="Gebauer A.M."/>
            <person name="Hofrichter M."/>
            <person name="Liers C."/>
            <person name="Kellner H."/>
        </authorList>
    </citation>
    <scope>NUCLEOTIDE SEQUENCE [LARGE SCALE GENOMIC DNA]</scope>
    <source>
        <strain evidence="6 7">DSM 105466</strain>
    </source>
</reference>
<evidence type="ECO:0000256" key="2">
    <source>
        <dbReference type="ARBA" id="ARBA00022771"/>
    </source>
</evidence>
<dbReference type="GO" id="GO:0030897">
    <property type="term" value="C:HOPS complex"/>
    <property type="evidence" value="ECO:0007669"/>
    <property type="project" value="TreeGrafter"/>
</dbReference>
<keyword evidence="7" id="KW-1185">Reference proteome</keyword>
<proteinExistence type="predicted"/>
<gene>
    <name evidence="6" type="ORF">B7463_g11360</name>
</gene>